<evidence type="ECO:0000256" key="1">
    <source>
        <dbReference type="SAM" id="MobiDB-lite"/>
    </source>
</evidence>
<organism evidence="2">
    <name type="scientific">Haptolina ericina</name>
    <dbReference type="NCBI Taxonomy" id="156174"/>
    <lineage>
        <taxon>Eukaryota</taxon>
        <taxon>Haptista</taxon>
        <taxon>Haptophyta</taxon>
        <taxon>Prymnesiophyceae</taxon>
        <taxon>Prymnesiales</taxon>
        <taxon>Prymnesiaceae</taxon>
        <taxon>Haptolina</taxon>
    </lineage>
</organism>
<accession>A0A7S3B1F0</accession>
<dbReference type="EMBL" id="HBHX01036212">
    <property type="protein sequence ID" value="CAE0119414.1"/>
    <property type="molecule type" value="Transcribed_RNA"/>
</dbReference>
<sequence length="141" mass="14918">MKTMNTAAESTASTGGREPQRKEAYPVTMLTQSPEEGKQRCAACSGFDVEGKWIAPGHHDLAPSSPGALHMMRACSSSCGANSPLGGVHGISYAVSSTSAYRQFTRLTPLPLVRAPHISEGCNLTKLIEQTFGAHCNEPLS</sequence>
<feature type="region of interest" description="Disordered" evidence="1">
    <location>
        <begin position="1"/>
        <end position="24"/>
    </location>
</feature>
<feature type="compositionally biased region" description="Polar residues" evidence="1">
    <location>
        <begin position="1"/>
        <end position="14"/>
    </location>
</feature>
<evidence type="ECO:0000313" key="2">
    <source>
        <dbReference type="EMBL" id="CAE0119414.1"/>
    </source>
</evidence>
<proteinExistence type="predicted"/>
<reference evidence="2" key="1">
    <citation type="submission" date="2021-01" db="EMBL/GenBank/DDBJ databases">
        <authorList>
            <person name="Corre E."/>
            <person name="Pelletier E."/>
            <person name="Niang G."/>
            <person name="Scheremetjew M."/>
            <person name="Finn R."/>
            <person name="Kale V."/>
            <person name="Holt S."/>
            <person name="Cochrane G."/>
            <person name="Meng A."/>
            <person name="Brown T."/>
            <person name="Cohen L."/>
        </authorList>
    </citation>
    <scope>NUCLEOTIDE SEQUENCE</scope>
    <source>
        <strain evidence="2">CCMP281</strain>
    </source>
</reference>
<name>A0A7S3B1F0_9EUKA</name>
<gene>
    <name evidence="2" type="ORF">HERI1096_LOCUS20113</name>
</gene>
<dbReference type="AlphaFoldDB" id="A0A7S3B1F0"/>
<protein>
    <submittedName>
        <fullName evidence="2">Uncharacterized protein</fullName>
    </submittedName>
</protein>